<evidence type="ECO:0000313" key="2">
    <source>
        <dbReference type="EnsemblMetazoa" id="Aqu2.1.31909_001"/>
    </source>
</evidence>
<organism evidence="2">
    <name type="scientific">Amphimedon queenslandica</name>
    <name type="common">Sponge</name>
    <dbReference type="NCBI Taxonomy" id="400682"/>
    <lineage>
        <taxon>Eukaryota</taxon>
        <taxon>Metazoa</taxon>
        <taxon>Porifera</taxon>
        <taxon>Demospongiae</taxon>
        <taxon>Heteroscleromorpha</taxon>
        <taxon>Haplosclerida</taxon>
        <taxon>Niphatidae</taxon>
        <taxon>Amphimedon</taxon>
    </lineage>
</organism>
<gene>
    <name evidence="2" type="primary">105312744</name>
</gene>
<reference evidence="3" key="1">
    <citation type="journal article" date="2010" name="Nature">
        <title>The Amphimedon queenslandica genome and the evolution of animal complexity.</title>
        <authorList>
            <person name="Srivastava M."/>
            <person name="Simakov O."/>
            <person name="Chapman J."/>
            <person name="Fahey B."/>
            <person name="Gauthier M.E."/>
            <person name="Mitros T."/>
            <person name="Richards G.S."/>
            <person name="Conaco C."/>
            <person name="Dacre M."/>
            <person name="Hellsten U."/>
            <person name="Larroux C."/>
            <person name="Putnam N.H."/>
            <person name="Stanke M."/>
            <person name="Adamska M."/>
            <person name="Darling A."/>
            <person name="Degnan S.M."/>
            <person name="Oakley T.H."/>
            <person name="Plachetzki D.C."/>
            <person name="Zhai Y."/>
            <person name="Adamski M."/>
            <person name="Calcino A."/>
            <person name="Cummins S.F."/>
            <person name="Goodstein D.M."/>
            <person name="Harris C."/>
            <person name="Jackson D.J."/>
            <person name="Leys S.P."/>
            <person name="Shu S."/>
            <person name="Woodcroft B.J."/>
            <person name="Vervoort M."/>
            <person name="Kosik K.S."/>
            <person name="Manning G."/>
            <person name="Degnan B.M."/>
            <person name="Rokhsar D.S."/>
        </authorList>
    </citation>
    <scope>NUCLEOTIDE SEQUENCE [LARGE SCALE GENOMIC DNA]</scope>
</reference>
<dbReference type="KEGG" id="aqu:105312744"/>
<evidence type="ECO:0000256" key="1">
    <source>
        <dbReference type="SAM" id="MobiDB-lite"/>
    </source>
</evidence>
<name>A0A1X7UWK2_AMPQE</name>
<accession>A0A1X7UWK2</accession>
<evidence type="ECO:0000313" key="3">
    <source>
        <dbReference type="Proteomes" id="UP000007879"/>
    </source>
</evidence>
<feature type="region of interest" description="Disordered" evidence="1">
    <location>
        <begin position="23"/>
        <end position="69"/>
    </location>
</feature>
<dbReference type="EnsemblMetazoa" id="Aqu2.1.31909_001">
    <property type="protein sequence ID" value="Aqu2.1.31909_001"/>
    <property type="gene ID" value="Aqu2.1.31909"/>
</dbReference>
<dbReference type="InParanoid" id="A0A1X7UWK2"/>
<protein>
    <submittedName>
        <fullName evidence="2">Uncharacterized protein</fullName>
    </submittedName>
</protein>
<sequence>MKPDVTKQEVIVNNGDVINKMEPRAAVVPSAPPEALKPSGALSLTPEKRRKPFTEHNHSGQSELNPTRYKKATQVLNIPHHVKRYKELQQVELSETSFEELVTVGSKSKHKKTTTDKTPEPSLYSSKDDEVIREEPCLDFETPERAQPLMKPSVLYFNAT</sequence>
<proteinExistence type="predicted"/>
<keyword evidence="3" id="KW-1185">Reference proteome</keyword>
<dbReference type="EnsemblMetazoa" id="XM_011405618.2">
    <property type="protein sequence ID" value="XP_011403920.2"/>
    <property type="gene ID" value="LOC105312744"/>
</dbReference>
<dbReference type="Proteomes" id="UP000007879">
    <property type="component" value="Unassembled WGS sequence"/>
</dbReference>
<feature type="region of interest" description="Disordered" evidence="1">
    <location>
        <begin position="103"/>
        <end position="130"/>
    </location>
</feature>
<reference evidence="2" key="2">
    <citation type="submission" date="2017-05" db="UniProtKB">
        <authorList>
            <consortium name="EnsemblMetazoa"/>
        </authorList>
    </citation>
    <scope>IDENTIFICATION</scope>
</reference>
<dbReference type="AlphaFoldDB" id="A0A1X7UWK2"/>